<dbReference type="Proteomes" id="UP001189429">
    <property type="component" value="Unassembled WGS sequence"/>
</dbReference>
<dbReference type="InterPro" id="IPR023393">
    <property type="entry name" value="START-like_dom_sf"/>
</dbReference>
<feature type="compositionally biased region" description="Basic and acidic residues" evidence="1">
    <location>
        <begin position="307"/>
        <end position="320"/>
    </location>
</feature>
<feature type="compositionally biased region" description="Low complexity" evidence="1">
    <location>
        <begin position="379"/>
        <end position="398"/>
    </location>
</feature>
<dbReference type="PANTHER" id="PTHR19308">
    <property type="entry name" value="PHOSPHATIDYLCHOLINE TRANSFER PROTEIN"/>
    <property type="match status" value="1"/>
</dbReference>
<accession>A0ABN9RIL0</accession>
<keyword evidence="4" id="KW-1185">Reference proteome</keyword>
<dbReference type="SMART" id="SM00234">
    <property type="entry name" value="START"/>
    <property type="match status" value="1"/>
</dbReference>
<evidence type="ECO:0000256" key="1">
    <source>
        <dbReference type="SAM" id="MobiDB-lite"/>
    </source>
</evidence>
<reference evidence="3" key="1">
    <citation type="submission" date="2023-10" db="EMBL/GenBank/DDBJ databases">
        <authorList>
            <person name="Chen Y."/>
            <person name="Shah S."/>
            <person name="Dougan E. K."/>
            <person name="Thang M."/>
            <person name="Chan C."/>
        </authorList>
    </citation>
    <scope>NUCLEOTIDE SEQUENCE [LARGE SCALE GENOMIC DNA]</scope>
</reference>
<feature type="region of interest" description="Disordered" evidence="1">
    <location>
        <begin position="584"/>
        <end position="612"/>
    </location>
</feature>
<proteinExistence type="predicted"/>
<dbReference type="SUPFAM" id="SSF55961">
    <property type="entry name" value="Bet v1-like"/>
    <property type="match status" value="1"/>
</dbReference>
<evidence type="ECO:0000313" key="4">
    <source>
        <dbReference type="Proteomes" id="UP001189429"/>
    </source>
</evidence>
<dbReference type="PROSITE" id="PS50848">
    <property type="entry name" value="START"/>
    <property type="match status" value="1"/>
</dbReference>
<gene>
    <name evidence="3" type="ORF">PCOR1329_LOCUS20142</name>
</gene>
<organism evidence="3 4">
    <name type="scientific">Prorocentrum cordatum</name>
    <dbReference type="NCBI Taxonomy" id="2364126"/>
    <lineage>
        <taxon>Eukaryota</taxon>
        <taxon>Sar</taxon>
        <taxon>Alveolata</taxon>
        <taxon>Dinophyceae</taxon>
        <taxon>Prorocentrales</taxon>
        <taxon>Prorocentraceae</taxon>
        <taxon>Prorocentrum</taxon>
    </lineage>
</organism>
<dbReference type="EMBL" id="CAUYUJ010006502">
    <property type="protein sequence ID" value="CAK0817578.1"/>
    <property type="molecule type" value="Genomic_DNA"/>
</dbReference>
<feature type="compositionally biased region" description="Low complexity" evidence="1">
    <location>
        <begin position="342"/>
        <end position="357"/>
    </location>
</feature>
<dbReference type="Pfam" id="PF01852">
    <property type="entry name" value="START"/>
    <property type="match status" value="1"/>
</dbReference>
<evidence type="ECO:0000313" key="3">
    <source>
        <dbReference type="EMBL" id="CAK0817578.1"/>
    </source>
</evidence>
<sequence>MRCDAGEKHSTPITFGEFELLLEKEREPCEGWDQPHVPCPSAAKEIRVAKRSNGPGLITLRAWATVPGVDINVAFTLFYGKERMKWDKVFAQMEVLRDDIQGSELLYSVLSPPVYGVQARDFLQFRRVRQQEDGSVLIVLRSAEHPDRPEDRRYIRAESYFSGYVLRQEVDSSGLVLKIFLMSCVDIKGSIPKWVVNSLAPRKPSEWIDSLAKAVHGRRAGGPLQDMRRFAEHHAFDYEACDAGSDEGAPPAVGPPSTAPAVPLDPVVPVALPAAPLEEPAMLKGPVAFKGTAATAALAVQRAAAAKREPAGRSQQERRGVQFVPGSGGTPRELAAPDAPGRHPGAPWAAPAAAPAALQLGPSSPERPEGVLGKEERTPSQSSRAPPQSSRSAGPASPTRSGLSVFRVHVPPRYPGVHYRASMDREDRSQHHAVDGETVAGRLSPDGEWLRVVQRMSRDGEWLVVEEAELYLPMRAGAGAGTIQVLRPVGQPPLVGARSAPLLQAQTSFVVRVPRGYPGIQYRRSKDLQDRHHLFAARGEEVCGHVEDSGLWLRVDRGGETLFLPISLAGTSVLVLPAGAARDDAGIEEGTPPQAPRRSRGDAAADGGGAQGGSPGSFFAACSCGSPPAVGAEVVQGG</sequence>
<dbReference type="PANTHER" id="PTHR19308:SF14">
    <property type="entry name" value="START DOMAIN-CONTAINING PROTEIN"/>
    <property type="match status" value="1"/>
</dbReference>
<dbReference type="InterPro" id="IPR051213">
    <property type="entry name" value="START_lipid_transfer"/>
</dbReference>
<evidence type="ECO:0000259" key="2">
    <source>
        <dbReference type="PROSITE" id="PS50848"/>
    </source>
</evidence>
<feature type="domain" description="START" evidence="2">
    <location>
        <begin position="30"/>
        <end position="220"/>
    </location>
</feature>
<feature type="region of interest" description="Disordered" evidence="1">
    <location>
        <begin position="241"/>
        <end position="260"/>
    </location>
</feature>
<feature type="region of interest" description="Disordered" evidence="1">
    <location>
        <begin position="307"/>
        <end position="407"/>
    </location>
</feature>
<dbReference type="InterPro" id="IPR002913">
    <property type="entry name" value="START_lipid-bd_dom"/>
</dbReference>
<feature type="compositionally biased region" description="Basic and acidic residues" evidence="1">
    <location>
        <begin position="366"/>
        <end position="378"/>
    </location>
</feature>
<name>A0ABN9RIL0_9DINO</name>
<protein>
    <recommendedName>
        <fullName evidence="2">START domain-containing protein</fullName>
    </recommendedName>
</protein>
<comment type="caution">
    <text evidence="3">The sequence shown here is derived from an EMBL/GenBank/DDBJ whole genome shotgun (WGS) entry which is preliminary data.</text>
</comment>
<dbReference type="CDD" id="cd00177">
    <property type="entry name" value="START"/>
    <property type="match status" value="1"/>
</dbReference>
<dbReference type="Gene3D" id="3.30.530.20">
    <property type="match status" value="1"/>
</dbReference>